<evidence type="ECO:0000256" key="5">
    <source>
        <dbReference type="ARBA" id="ARBA00041564"/>
    </source>
</evidence>
<evidence type="ECO:0000313" key="7">
    <source>
        <dbReference type="EMBL" id="EID74663.1"/>
    </source>
</evidence>
<dbReference type="RefSeq" id="WP_008239171.1">
    <property type="nucleotide sequence ID" value="NZ_AJJU01000009.1"/>
</dbReference>
<reference evidence="7 8" key="1">
    <citation type="journal article" date="2012" name="J. Bacteriol.">
        <title>Genome Sequence of the Halotolerant Bacterium Imtechella halotolerans K1T.</title>
        <authorList>
            <person name="Kumar S."/>
            <person name="Vikram S."/>
            <person name="Subramanian S."/>
            <person name="Raghava G.P."/>
            <person name="Pinnaka A.K."/>
        </authorList>
    </citation>
    <scope>NUCLEOTIDE SEQUENCE [LARGE SCALE GENOMIC DNA]</scope>
    <source>
        <strain evidence="7 8">K1</strain>
    </source>
</reference>
<comment type="similarity">
    <text evidence="2">Belongs to the isochorismate synthase family.</text>
</comment>
<protein>
    <recommendedName>
        <fullName evidence="3">isochorismate synthase</fullName>
        <ecNumber evidence="3">5.4.4.2</ecNumber>
    </recommendedName>
    <alternativeName>
        <fullName evidence="5">Isochorismate mutase</fullName>
    </alternativeName>
</protein>
<evidence type="ECO:0000256" key="4">
    <source>
        <dbReference type="ARBA" id="ARBA00023235"/>
    </source>
</evidence>
<dbReference type="InterPro" id="IPR005801">
    <property type="entry name" value="ADC_synthase"/>
</dbReference>
<proteinExistence type="inferred from homology"/>
<evidence type="ECO:0000256" key="2">
    <source>
        <dbReference type="ARBA" id="ARBA00005297"/>
    </source>
</evidence>
<accession>I0WE47</accession>
<dbReference type="Pfam" id="PF00425">
    <property type="entry name" value="Chorismate_bind"/>
    <property type="match status" value="1"/>
</dbReference>
<evidence type="ECO:0000259" key="6">
    <source>
        <dbReference type="Pfam" id="PF00425"/>
    </source>
</evidence>
<evidence type="ECO:0000256" key="1">
    <source>
        <dbReference type="ARBA" id="ARBA00000799"/>
    </source>
</evidence>
<keyword evidence="4" id="KW-0413">Isomerase</keyword>
<dbReference type="STRING" id="946077.W5A_07782"/>
<keyword evidence="8" id="KW-1185">Reference proteome</keyword>
<name>I0WE47_9FLAO</name>
<dbReference type="EC" id="5.4.4.2" evidence="3"/>
<dbReference type="GO" id="GO:0008909">
    <property type="term" value="F:isochorismate synthase activity"/>
    <property type="evidence" value="ECO:0007669"/>
    <property type="project" value="UniProtKB-EC"/>
</dbReference>
<dbReference type="InterPro" id="IPR004561">
    <property type="entry name" value="IsoChor_synthase"/>
</dbReference>
<feature type="domain" description="Chorismate-utilising enzyme C-terminal" evidence="6">
    <location>
        <begin position="102"/>
        <end position="346"/>
    </location>
</feature>
<dbReference type="EMBL" id="AJJU01000009">
    <property type="protein sequence ID" value="EID74663.1"/>
    <property type="molecule type" value="Genomic_DNA"/>
</dbReference>
<dbReference type="SUPFAM" id="SSF56322">
    <property type="entry name" value="ADC synthase"/>
    <property type="match status" value="1"/>
</dbReference>
<dbReference type="Gene3D" id="3.60.120.10">
    <property type="entry name" value="Anthranilate synthase"/>
    <property type="match status" value="1"/>
</dbReference>
<evidence type="ECO:0000313" key="8">
    <source>
        <dbReference type="Proteomes" id="UP000005938"/>
    </source>
</evidence>
<comment type="catalytic activity">
    <reaction evidence="1">
        <text>chorismate = isochorismate</text>
        <dbReference type="Rhea" id="RHEA:18985"/>
        <dbReference type="ChEBI" id="CHEBI:29748"/>
        <dbReference type="ChEBI" id="CHEBI:29780"/>
        <dbReference type="EC" id="5.4.4.2"/>
    </reaction>
</comment>
<dbReference type="NCBIfam" id="TIGR00543">
    <property type="entry name" value="isochor_syn"/>
    <property type="match status" value="1"/>
</dbReference>
<organism evidence="7 8">
    <name type="scientific">Imtechella halotolerans K1</name>
    <dbReference type="NCBI Taxonomy" id="946077"/>
    <lineage>
        <taxon>Bacteria</taxon>
        <taxon>Pseudomonadati</taxon>
        <taxon>Bacteroidota</taxon>
        <taxon>Flavobacteriia</taxon>
        <taxon>Flavobacteriales</taxon>
        <taxon>Flavobacteriaceae</taxon>
        <taxon>Imtechella</taxon>
    </lineage>
</organism>
<gene>
    <name evidence="7" type="ORF">W5A_07782</name>
</gene>
<evidence type="ECO:0000256" key="3">
    <source>
        <dbReference type="ARBA" id="ARBA00012824"/>
    </source>
</evidence>
<dbReference type="Proteomes" id="UP000005938">
    <property type="component" value="Unassembled WGS sequence"/>
</dbReference>
<dbReference type="AlphaFoldDB" id="I0WE47"/>
<dbReference type="PANTHER" id="PTHR42839">
    <property type="entry name" value="ISOCHORISMATE SYNTHASE ENTC"/>
    <property type="match status" value="1"/>
</dbReference>
<comment type="caution">
    <text evidence="7">The sequence shown here is derived from an EMBL/GenBank/DDBJ whole genome shotgun (WGS) entry which is preliminary data.</text>
</comment>
<dbReference type="InterPro" id="IPR015890">
    <property type="entry name" value="Chorismate_C"/>
</dbReference>
<dbReference type="PANTHER" id="PTHR42839:SF2">
    <property type="entry name" value="ISOCHORISMATE SYNTHASE ENTC"/>
    <property type="match status" value="1"/>
</dbReference>
<dbReference type="eggNOG" id="COG1169">
    <property type="taxonomic scope" value="Bacteria"/>
</dbReference>
<sequence length="355" mass="39958">MHFSEFLKKVSELYEENKPLVVFRHPNQTIVQAFWQSSSSLVNFDESDLNNGFVMAPFVKGEQKNVFISAEQQFQAVFNPEKSPMTRSGIARDLVEKGAEFHKNIVAKAIEVIKESEVGKIVISRKIDIPTETIDITIYLERLLEAYPTAFCYLWHHPSIGTWLGATPETLVSIKDVNLSTMALAGTQKFIESSPVHWGNKEREEQQVVTDTIISALELWSEEINASEVTTARAGNLLHLKTAIEARLHRDGLLDFSALVESLHPTPAVCGFPTEKAKKFILENEAYDRKYYTGYLGPIDTTENSAIMYVNLRCMEVLANTIRLYVGGGITKDSDVHAEWEETINKAQTMLKVLG</sequence>
<dbReference type="OrthoDB" id="9806579at2"/>